<organism evidence="2 3">
    <name type="scientific">Paramecium sonneborni</name>
    <dbReference type="NCBI Taxonomy" id="65129"/>
    <lineage>
        <taxon>Eukaryota</taxon>
        <taxon>Sar</taxon>
        <taxon>Alveolata</taxon>
        <taxon>Ciliophora</taxon>
        <taxon>Intramacronucleata</taxon>
        <taxon>Oligohymenophorea</taxon>
        <taxon>Peniculida</taxon>
        <taxon>Parameciidae</taxon>
        <taxon>Paramecium</taxon>
    </lineage>
</organism>
<name>A0A8S1PHZ3_9CILI</name>
<comment type="caution">
    <text evidence="2">The sequence shown here is derived from an EMBL/GenBank/DDBJ whole genome shotgun (WGS) entry which is preliminary data.</text>
</comment>
<reference evidence="2" key="1">
    <citation type="submission" date="2021-01" db="EMBL/GenBank/DDBJ databases">
        <authorList>
            <consortium name="Genoscope - CEA"/>
            <person name="William W."/>
        </authorList>
    </citation>
    <scope>NUCLEOTIDE SEQUENCE</scope>
</reference>
<feature type="coiled-coil region" evidence="1">
    <location>
        <begin position="64"/>
        <end position="117"/>
    </location>
</feature>
<proteinExistence type="predicted"/>
<evidence type="ECO:0000313" key="3">
    <source>
        <dbReference type="Proteomes" id="UP000692954"/>
    </source>
</evidence>
<evidence type="ECO:0000256" key="1">
    <source>
        <dbReference type="SAM" id="Coils"/>
    </source>
</evidence>
<gene>
    <name evidence="2" type="ORF">PSON_ATCC_30995.1.T0780088</name>
</gene>
<dbReference type="OrthoDB" id="299696at2759"/>
<keyword evidence="3" id="KW-1185">Reference proteome</keyword>
<evidence type="ECO:0000313" key="2">
    <source>
        <dbReference type="EMBL" id="CAD8102579.1"/>
    </source>
</evidence>
<accession>A0A8S1PHZ3</accession>
<dbReference type="EMBL" id="CAJJDN010000078">
    <property type="protein sequence ID" value="CAD8102579.1"/>
    <property type="molecule type" value="Genomic_DNA"/>
</dbReference>
<dbReference type="AlphaFoldDB" id="A0A8S1PHZ3"/>
<keyword evidence="1" id="KW-0175">Coiled coil</keyword>
<sequence>MAIPILFQSNSYLKYSYQHIILKAVINSIVKLCKSKQNLEYRQCLKEQNKYRYDFRDKLNDYFNNQQQQLYERMKQQCMNKNDEELIQCFMDSKIDQKEINNKMQEFKEQRRKITKNLI</sequence>
<dbReference type="Proteomes" id="UP000692954">
    <property type="component" value="Unassembled WGS sequence"/>
</dbReference>
<protein>
    <submittedName>
        <fullName evidence="2">Uncharacterized protein</fullName>
    </submittedName>
</protein>